<sequence length="118" mass="13428">MNEQHVDQGKLLDKLCQRNMTPSIRLVEHAPRHIQGRSKVPSWQPKAPLKDANMVNVKGHATKEGVVYHAAQDLWKDMPHGMLYDWTKLVAAMYEDLMFVVDQAKGNNFGPILYSFGP</sequence>
<protein>
    <submittedName>
        <fullName evidence="1">Uncharacterized protein</fullName>
    </submittedName>
</protein>
<proteinExistence type="predicted"/>
<dbReference type="AlphaFoldDB" id="A0ABD1LQD6"/>
<dbReference type="EMBL" id="JBGMDY010000008">
    <property type="protein sequence ID" value="KAL2325714.1"/>
    <property type="molecule type" value="Genomic_DNA"/>
</dbReference>
<gene>
    <name evidence="1" type="ORF">Fmac_024772</name>
</gene>
<dbReference type="Proteomes" id="UP001603857">
    <property type="component" value="Unassembled WGS sequence"/>
</dbReference>
<evidence type="ECO:0000313" key="2">
    <source>
        <dbReference type="Proteomes" id="UP001603857"/>
    </source>
</evidence>
<organism evidence="1 2">
    <name type="scientific">Flemingia macrophylla</name>
    <dbReference type="NCBI Taxonomy" id="520843"/>
    <lineage>
        <taxon>Eukaryota</taxon>
        <taxon>Viridiplantae</taxon>
        <taxon>Streptophyta</taxon>
        <taxon>Embryophyta</taxon>
        <taxon>Tracheophyta</taxon>
        <taxon>Spermatophyta</taxon>
        <taxon>Magnoliopsida</taxon>
        <taxon>eudicotyledons</taxon>
        <taxon>Gunneridae</taxon>
        <taxon>Pentapetalae</taxon>
        <taxon>rosids</taxon>
        <taxon>fabids</taxon>
        <taxon>Fabales</taxon>
        <taxon>Fabaceae</taxon>
        <taxon>Papilionoideae</taxon>
        <taxon>50 kb inversion clade</taxon>
        <taxon>NPAAA clade</taxon>
        <taxon>indigoferoid/millettioid clade</taxon>
        <taxon>Phaseoleae</taxon>
        <taxon>Flemingia</taxon>
    </lineage>
</organism>
<dbReference type="PANTHER" id="PTHR47590:SF1">
    <property type="entry name" value="F-BOX_KELCH-REPEAT PROTEIN SKIP25"/>
    <property type="match status" value="1"/>
</dbReference>
<comment type="caution">
    <text evidence="1">The sequence shown here is derived from an EMBL/GenBank/DDBJ whole genome shotgun (WGS) entry which is preliminary data.</text>
</comment>
<dbReference type="PANTHER" id="PTHR47590">
    <property type="entry name" value="F-BOX/KELCH-REPEAT PROTEIN SKIP25"/>
    <property type="match status" value="1"/>
</dbReference>
<name>A0ABD1LQD6_9FABA</name>
<accession>A0ABD1LQD6</accession>
<reference evidence="1 2" key="1">
    <citation type="submission" date="2024-08" db="EMBL/GenBank/DDBJ databases">
        <title>Insights into the chromosomal genome structure of Flemingia macrophylla.</title>
        <authorList>
            <person name="Ding Y."/>
            <person name="Zhao Y."/>
            <person name="Bi W."/>
            <person name="Wu M."/>
            <person name="Zhao G."/>
            <person name="Gong Y."/>
            <person name="Li W."/>
            <person name="Zhang P."/>
        </authorList>
    </citation>
    <scope>NUCLEOTIDE SEQUENCE [LARGE SCALE GENOMIC DNA]</scope>
    <source>
        <strain evidence="1">DYQJB</strain>
        <tissue evidence="1">Leaf</tissue>
    </source>
</reference>
<keyword evidence="2" id="KW-1185">Reference proteome</keyword>
<evidence type="ECO:0000313" key="1">
    <source>
        <dbReference type="EMBL" id="KAL2325714.1"/>
    </source>
</evidence>